<name>A0A1R4H0K7_9GAMM</name>
<gene>
    <name evidence="3" type="primary">merP</name>
    <name evidence="3" type="ORF">CRENPOLYSF2_1150009</name>
</gene>
<dbReference type="InterPro" id="IPR006121">
    <property type="entry name" value="HMA_dom"/>
</dbReference>
<dbReference type="GO" id="GO:0046872">
    <property type="term" value="F:metal ion binding"/>
    <property type="evidence" value="ECO:0007669"/>
    <property type="project" value="InterPro"/>
</dbReference>
<dbReference type="PROSITE" id="PS50846">
    <property type="entry name" value="HMA_2"/>
    <property type="match status" value="1"/>
</dbReference>
<dbReference type="SUPFAM" id="SSF55008">
    <property type="entry name" value="HMA, heavy metal-associated domain"/>
    <property type="match status" value="1"/>
</dbReference>
<evidence type="ECO:0000256" key="1">
    <source>
        <dbReference type="SAM" id="SignalP"/>
    </source>
</evidence>
<evidence type="ECO:0000259" key="2">
    <source>
        <dbReference type="PROSITE" id="PS50846"/>
    </source>
</evidence>
<accession>A0A1R4H0K7</accession>
<sequence>MKNFIFLLLLAQSGFLFAGEQSVVLFIPSMDCPVCPITIKKSLQKVVGVKAVDVSYESKTAAVVFDDQLSGLPDLLKATENVGYPSSLQDGKK</sequence>
<dbReference type="EMBL" id="FUKJ01000019">
    <property type="protein sequence ID" value="SJM89379.1"/>
    <property type="molecule type" value="Genomic_DNA"/>
</dbReference>
<proteinExistence type="predicted"/>
<dbReference type="CDD" id="cd00371">
    <property type="entry name" value="HMA"/>
    <property type="match status" value="1"/>
</dbReference>
<reference evidence="4" key="1">
    <citation type="submission" date="2017-02" db="EMBL/GenBank/DDBJ databases">
        <authorList>
            <person name="Daims H."/>
        </authorList>
    </citation>
    <scope>NUCLEOTIDE SEQUENCE [LARGE SCALE GENOMIC DNA]</scope>
</reference>
<dbReference type="OrthoDB" id="7205933at2"/>
<organism evidence="3 4">
    <name type="scientific">Crenothrix polyspora</name>
    <dbReference type="NCBI Taxonomy" id="360316"/>
    <lineage>
        <taxon>Bacteria</taxon>
        <taxon>Pseudomonadati</taxon>
        <taxon>Pseudomonadota</taxon>
        <taxon>Gammaproteobacteria</taxon>
        <taxon>Methylococcales</taxon>
        <taxon>Crenotrichaceae</taxon>
        <taxon>Crenothrix</taxon>
    </lineage>
</organism>
<dbReference type="InterPro" id="IPR036163">
    <property type="entry name" value="HMA_dom_sf"/>
</dbReference>
<dbReference type="AlphaFoldDB" id="A0A1R4H0K7"/>
<feature type="domain" description="HMA" evidence="2">
    <location>
        <begin position="21"/>
        <end position="87"/>
    </location>
</feature>
<dbReference type="Gene3D" id="3.30.70.100">
    <property type="match status" value="1"/>
</dbReference>
<dbReference type="Proteomes" id="UP000195442">
    <property type="component" value="Unassembled WGS sequence"/>
</dbReference>
<evidence type="ECO:0000313" key="3">
    <source>
        <dbReference type="EMBL" id="SJM89379.1"/>
    </source>
</evidence>
<dbReference type="Pfam" id="PF00403">
    <property type="entry name" value="HMA"/>
    <property type="match status" value="1"/>
</dbReference>
<dbReference type="RefSeq" id="WP_087145604.1">
    <property type="nucleotide sequence ID" value="NZ_FUKJ01000019.1"/>
</dbReference>
<feature type="chain" id="PRO_5012865142" evidence="1">
    <location>
        <begin position="19"/>
        <end position="93"/>
    </location>
</feature>
<keyword evidence="4" id="KW-1185">Reference proteome</keyword>
<protein>
    <submittedName>
        <fullName evidence="3">Mercuric transport protein periplasmic component</fullName>
    </submittedName>
</protein>
<evidence type="ECO:0000313" key="4">
    <source>
        <dbReference type="Proteomes" id="UP000195442"/>
    </source>
</evidence>
<keyword evidence="1" id="KW-0732">Signal</keyword>
<feature type="signal peptide" evidence="1">
    <location>
        <begin position="1"/>
        <end position="18"/>
    </location>
</feature>